<gene>
    <name evidence="1" type="ORF">CYLTODRAFT_494114</name>
</gene>
<dbReference type="STRING" id="1314674.A0A0D7AZ05"/>
<sequence length="189" mass="20527">MINCHNRTAEPAAQPTQKYSVQIIHLEECSPPSRPRNLATSCYTSSYSSSAYTSSEDEESIGSSYCSSDNGAAVISDDDITDALRMKRIVSWREDFSSQFPSTTDVPSTPLYDHGPFIDRSSARRSMSSDGFSDMTTSTLCALSCPACDTFFEDLASLQAHGQQEKASEACTAAVQYAFETPAHSVQAL</sequence>
<dbReference type="Proteomes" id="UP000054007">
    <property type="component" value="Unassembled WGS sequence"/>
</dbReference>
<dbReference type="OrthoDB" id="3256870at2759"/>
<protein>
    <submittedName>
        <fullName evidence="1">Uncharacterized protein</fullName>
    </submittedName>
</protein>
<dbReference type="AlphaFoldDB" id="A0A0D7AZ05"/>
<evidence type="ECO:0000313" key="2">
    <source>
        <dbReference type="Proteomes" id="UP000054007"/>
    </source>
</evidence>
<evidence type="ECO:0000313" key="1">
    <source>
        <dbReference type="EMBL" id="KIY63180.1"/>
    </source>
</evidence>
<dbReference type="EMBL" id="KN880715">
    <property type="protein sequence ID" value="KIY63180.1"/>
    <property type="molecule type" value="Genomic_DNA"/>
</dbReference>
<accession>A0A0D7AZ05</accession>
<proteinExistence type="predicted"/>
<keyword evidence="2" id="KW-1185">Reference proteome</keyword>
<reference evidence="1 2" key="1">
    <citation type="journal article" date="2015" name="Fungal Genet. Biol.">
        <title>Evolution of novel wood decay mechanisms in Agaricales revealed by the genome sequences of Fistulina hepatica and Cylindrobasidium torrendii.</title>
        <authorList>
            <person name="Floudas D."/>
            <person name="Held B.W."/>
            <person name="Riley R."/>
            <person name="Nagy L.G."/>
            <person name="Koehler G."/>
            <person name="Ransdell A.S."/>
            <person name="Younus H."/>
            <person name="Chow J."/>
            <person name="Chiniquy J."/>
            <person name="Lipzen A."/>
            <person name="Tritt A."/>
            <person name="Sun H."/>
            <person name="Haridas S."/>
            <person name="LaButti K."/>
            <person name="Ohm R.A."/>
            <person name="Kues U."/>
            <person name="Blanchette R.A."/>
            <person name="Grigoriev I.V."/>
            <person name="Minto R.E."/>
            <person name="Hibbett D.S."/>
        </authorList>
    </citation>
    <scope>NUCLEOTIDE SEQUENCE [LARGE SCALE GENOMIC DNA]</scope>
    <source>
        <strain evidence="1 2">FP15055 ss-10</strain>
    </source>
</reference>
<name>A0A0D7AZ05_9AGAR</name>
<organism evidence="1 2">
    <name type="scientific">Cylindrobasidium torrendii FP15055 ss-10</name>
    <dbReference type="NCBI Taxonomy" id="1314674"/>
    <lineage>
        <taxon>Eukaryota</taxon>
        <taxon>Fungi</taxon>
        <taxon>Dikarya</taxon>
        <taxon>Basidiomycota</taxon>
        <taxon>Agaricomycotina</taxon>
        <taxon>Agaricomycetes</taxon>
        <taxon>Agaricomycetidae</taxon>
        <taxon>Agaricales</taxon>
        <taxon>Marasmiineae</taxon>
        <taxon>Physalacriaceae</taxon>
        <taxon>Cylindrobasidium</taxon>
    </lineage>
</organism>